<dbReference type="PROSITE" id="PS50294">
    <property type="entry name" value="WD_REPEATS_REGION"/>
    <property type="match status" value="2"/>
</dbReference>
<dbReference type="SUPFAM" id="SSF50978">
    <property type="entry name" value="WD40 repeat-like"/>
    <property type="match status" value="1"/>
</dbReference>
<evidence type="ECO:0000256" key="4">
    <source>
        <dbReference type="ARBA" id="ARBA00029851"/>
    </source>
</evidence>
<reference evidence="6 7" key="1">
    <citation type="submission" date="2011-02" db="EMBL/GenBank/DDBJ databases">
        <title>The Genome Sequence of Sphaeroforma arctica JP610.</title>
        <authorList>
            <consortium name="The Broad Institute Genome Sequencing Platform"/>
            <person name="Russ C."/>
            <person name="Cuomo C."/>
            <person name="Young S.K."/>
            <person name="Zeng Q."/>
            <person name="Gargeya S."/>
            <person name="Alvarado L."/>
            <person name="Berlin A."/>
            <person name="Chapman S.B."/>
            <person name="Chen Z."/>
            <person name="Freedman E."/>
            <person name="Gellesch M."/>
            <person name="Goldberg J."/>
            <person name="Griggs A."/>
            <person name="Gujja S."/>
            <person name="Heilman E."/>
            <person name="Heiman D."/>
            <person name="Howarth C."/>
            <person name="Mehta T."/>
            <person name="Neiman D."/>
            <person name="Pearson M."/>
            <person name="Roberts A."/>
            <person name="Saif S."/>
            <person name="Shea T."/>
            <person name="Shenoy N."/>
            <person name="Sisk P."/>
            <person name="Stolte C."/>
            <person name="Sykes S."/>
            <person name="White J."/>
            <person name="Yandava C."/>
            <person name="Burger G."/>
            <person name="Gray M.W."/>
            <person name="Holland P.W.H."/>
            <person name="King N."/>
            <person name="Lang F.B.F."/>
            <person name="Roger A.J."/>
            <person name="Ruiz-Trillo I."/>
            <person name="Haas B."/>
            <person name="Nusbaum C."/>
            <person name="Birren B."/>
        </authorList>
    </citation>
    <scope>NUCLEOTIDE SEQUENCE [LARGE SCALE GENOMIC DNA]</scope>
    <source>
        <strain evidence="6 7">JP610</strain>
    </source>
</reference>
<organism evidence="6 7">
    <name type="scientific">Sphaeroforma arctica JP610</name>
    <dbReference type="NCBI Taxonomy" id="667725"/>
    <lineage>
        <taxon>Eukaryota</taxon>
        <taxon>Ichthyosporea</taxon>
        <taxon>Ichthyophonida</taxon>
        <taxon>Sphaeroforma</taxon>
    </lineage>
</organism>
<dbReference type="InterPro" id="IPR015943">
    <property type="entry name" value="WD40/YVTN_repeat-like_dom_sf"/>
</dbReference>
<dbReference type="EMBL" id="KQ242353">
    <property type="protein sequence ID" value="KNC79163.1"/>
    <property type="molecule type" value="Genomic_DNA"/>
</dbReference>
<dbReference type="STRING" id="667725.A0A0L0FT78"/>
<evidence type="ECO:0000256" key="5">
    <source>
        <dbReference type="PROSITE-ProRule" id="PRU00221"/>
    </source>
</evidence>
<feature type="repeat" description="WD" evidence="5">
    <location>
        <begin position="190"/>
        <end position="227"/>
    </location>
</feature>
<dbReference type="InterPro" id="IPR001680">
    <property type="entry name" value="WD40_rpt"/>
</dbReference>
<dbReference type="PANTHER" id="PTHR44133">
    <property type="entry name" value="CLEAVAGE STIMULATION FACTOR SUBUNIT 1"/>
    <property type="match status" value="1"/>
</dbReference>
<comment type="subcellular location">
    <subcellularLocation>
        <location evidence="1">Nucleus</location>
    </subcellularLocation>
</comment>
<dbReference type="GeneID" id="25908931"/>
<accession>A0A0L0FT78</accession>
<dbReference type="AlphaFoldDB" id="A0A0L0FT78"/>
<keyword evidence="2" id="KW-0507">mRNA processing</keyword>
<dbReference type="GO" id="GO:0005848">
    <property type="term" value="C:mRNA cleavage stimulating factor complex"/>
    <property type="evidence" value="ECO:0007669"/>
    <property type="project" value="InterPro"/>
</dbReference>
<dbReference type="OrthoDB" id="14421at2759"/>
<feature type="repeat" description="WD" evidence="5">
    <location>
        <begin position="17"/>
        <end position="58"/>
    </location>
</feature>
<evidence type="ECO:0000313" key="7">
    <source>
        <dbReference type="Proteomes" id="UP000054560"/>
    </source>
</evidence>
<evidence type="ECO:0000256" key="1">
    <source>
        <dbReference type="ARBA" id="ARBA00004123"/>
    </source>
</evidence>
<evidence type="ECO:0000256" key="2">
    <source>
        <dbReference type="ARBA" id="ARBA00022664"/>
    </source>
</evidence>
<dbReference type="SMART" id="SM00320">
    <property type="entry name" value="WD40"/>
    <property type="match status" value="3"/>
</dbReference>
<keyword evidence="3" id="KW-0539">Nucleus</keyword>
<dbReference type="PANTHER" id="PTHR44133:SF2">
    <property type="entry name" value="CLEAVAGE STIMULATION FACTOR SUBUNIT 1"/>
    <property type="match status" value="1"/>
</dbReference>
<keyword evidence="5" id="KW-0853">WD repeat</keyword>
<dbReference type="InterPro" id="IPR036322">
    <property type="entry name" value="WD40_repeat_dom_sf"/>
</dbReference>
<evidence type="ECO:0000256" key="3">
    <source>
        <dbReference type="ARBA" id="ARBA00023242"/>
    </source>
</evidence>
<dbReference type="GO" id="GO:0031124">
    <property type="term" value="P:mRNA 3'-end processing"/>
    <property type="evidence" value="ECO:0007669"/>
    <property type="project" value="InterPro"/>
</dbReference>
<sequence length="227" mass="25439">MRKFDSNDDVKRVLKTFYDHTQPVQALAFHPRSSLLAAGGLDNTVKMFDYQKLNYKRANKSLTESHAVNAIAFHPGGDYLLVGTAHSVLRLYDVNTLACFSSRNSREFHQGGVTGYTQFSYSIGASHFANQARTFSPPGREIFQYGEVGLRNYSSAAVFGPAEDFVMTGDDKNNSVVLWNSRTGERLKYFVGHQGPIRCLASSPNSPGFFSCSDDFRARFWAYKQEN</sequence>
<dbReference type="Proteomes" id="UP000054560">
    <property type="component" value="Unassembled WGS sequence"/>
</dbReference>
<dbReference type="Pfam" id="PF00400">
    <property type="entry name" value="WD40"/>
    <property type="match status" value="3"/>
</dbReference>
<dbReference type="GO" id="GO:0003723">
    <property type="term" value="F:RNA binding"/>
    <property type="evidence" value="ECO:0007669"/>
    <property type="project" value="TreeGrafter"/>
</dbReference>
<dbReference type="PROSITE" id="PS50082">
    <property type="entry name" value="WD_REPEATS_2"/>
    <property type="match status" value="2"/>
</dbReference>
<evidence type="ECO:0000313" key="6">
    <source>
        <dbReference type="EMBL" id="KNC79163.1"/>
    </source>
</evidence>
<dbReference type="eggNOG" id="KOG0640">
    <property type="taxonomic scope" value="Eukaryota"/>
</dbReference>
<dbReference type="RefSeq" id="XP_014153065.1">
    <property type="nucleotide sequence ID" value="XM_014297590.1"/>
</dbReference>
<dbReference type="InterPro" id="IPR044633">
    <property type="entry name" value="CstF1-like"/>
</dbReference>
<name>A0A0L0FT78_9EUKA</name>
<dbReference type="Gene3D" id="2.130.10.10">
    <property type="entry name" value="YVTN repeat-like/Quinoprotein amine dehydrogenase"/>
    <property type="match status" value="2"/>
</dbReference>
<protein>
    <recommendedName>
        <fullName evidence="4">Cleavage stimulation factor 50 kDa subunit</fullName>
    </recommendedName>
</protein>
<proteinExistence type="predicted"/>
<gene>
    <name evidence="6" type="ORF">SARC_08427</name>
</gene>
<keyword evidence="7" id="KW-1185">Reference proteome</keyword>